<name>A0ABQ3WL20_9ACTN</name>
<feature type="region of interest" description="Disordered" evidence="1">
    <location>
        <begin position="1"/>
        <end position="109"/>
    </location>
</feature>
<feature type="compositionally biased region" description="Low complexity" evidence="1">
    <location>
        <begin position="180"/>
        <end position="198"/>
    </location>
</feature>
<keyword evidence="2" id="KW-1133">Transmembrane helix</keyword>
<feature type="region of interest" description="Disordered" evidence="1">
    <location>
        <begin position="175"/>
        <end position="227"/>
    </location>
</feature>
<proteinExistence type="predicted"/>
<keyword evidence="2" id="KW-0472">Membrane</keyword>
<reference evidence="3" key="1">
    <citation type="submission" date="2021-01" db="EMBL/GenBank/DDBJ databases">
        <title>Whole genome shotgun sequence of Actinoplanes capillaceus NBRC 16408.</title>
        <authorList>
            <person name="Komaki H."/>
            <person name="Tamura T."/>
        </authorList>
    </citation>
    <scope>NUCLEOTIDE SEQUENCE [LARGE SCALE GENOMIC DNA]</scope>
    <source>
        <strain evidence="3">NBRC 16408</strain>
    </source>
</reference>
<sequence length="388" mass="40153">MAEDGTGSEPSEEAGAATPEPMRAGTAPDGPSSGDAAADGPSSGGTAPDGPSSGGTAPDGPSIGDTDKTEHAPLAQWASRAGARPQPPAGSAELQAPTDPWPEPIQGLGAPADQAAVDHLATLSYVSPPALPATRVAAPEKTSARGLIAILAVTTFVLLVAAAGLVGAVLAETGKRRDTPAASRSSAAGAGTRASSPADGTRPTPSTVVTDDLAPIPPGPVAQGVPPETVFGMDEICRGETYWPMLPKRTGKAPHPTLVYGDTGDQGRLPYTMFNTWFLKSKDKETAWSYDKPPTTIQLVACVDRVATGAKVRTCIDPERFEGTGVLHRATYRVHLYETATGKKLLDKKMEAKDTSCPQVSRLEPDKKLYMEISEPALVATLGKFVEE</sequence>
<gene>
    <name evidence="3" type="ORF">Aca07nite_41800</name>
</gene>
<evidence type="ECO:0000256" key="2">
    <source>
        <dbReference type="SAM" id="Phobius"/>
    </source>
</evidence>
<keyword evidence="2" id="KW-0812">Transmembrane</keyword>
<protein>
    <recommendedName>
        <fullName evidence="4">Serine/threonine protein kinase</fullName>
    </recommendedName>
</protein>
<evidence type="ECO:0000256" key="1">
    <source>
        <dbReference type="SAM" id="MobiDB-lite"/>
    </source>
</evidence>
<feature type="transmembrane region" description="Helical" evidence="2">
    <location>
        <begin position="147"/>
        <end position="171"/>
    </location>
</feature>
<feature type="compositionally biased region" description="Low complexity" evidence="1">
    <location>
        <begin position="27"/>
        <end position="48"/>
    </location>
</feature>
<dbReference type="EMBL" id="BOMF01000081">
    <property type="protein sequence ID" value="GID46905.1"/>
    <property type="molecule type" value="Genomic_DNA"/>
</dbReference>
<comment type="caution">
    <text evidence="3">The sequence shown here is derived from an EMBL/GenBank/DDBJ whole genome shotgun (WGS) entry which is preliminary data.</text>
</comment>
<evidence type="ECO:0000313" key="3">
    <source>
        <dbReference type="EMBL" id="GID46905.1"/>
    </source>
</evidence>
<organism evidence="3">
    <name type="scientific">Actinoplanes campanulatus</name>
    <dbReference type="NCBI Taxonomy" id="113559"/>
    <lineage>
        <taxon>Bacteria</taxon>
        <taxon>Bacillati</taxon>
        <taxon>Actinomycetota</taxon>
        <taxon>Actinomycetes</taxon>
        <taxon>Micromonosporales</taxon>
        <taxon>Micromonosporaceae</taxon>
        <taxon>Actinoplanes</taxon>
    </lineage>
</organism>
<dbReference type="RefSeq" id="WP_204297159.1">
    <property type="nucleotide sequence ID" value="NZ_BAAAGQ010000028.1"/>
</dbReference>
<evidence type="ECO:0008006" key="4">
    <source>
        <dbReference type="Google" id="ProtNLM"/>
    </source>
</evidence>
<accession>A0ABQ3WL20</accession>